<evidence type="ECO:0000313" key="4">
    <source>
        <dbReference type="Proteomes" id="UP000245839"/>
    </source>
</evidence>
<dbReference type="GO" id="GO:0003677">
    <property type="term" value="F:DNA binding"/>
    <property type="evidence" value="ECO:0007669"/>
    <property type="project" value="InterPro"/>
</dbReference>
<organism evidence="3 5">
    <name type="scientific">Jannaschia seohaensis</name>
    <dbReference type="NCBI Taxonomy" id="475081"/>
    <lineage>
        <taxon>Bacteria</taxon>
        <taxon>Pseudomonadati</taxon>
        <taxon>Pseudomonadota</taxon>
        <taxon>Alphaproteobacteria</taxon>
        <taxon>Rhodobacterales</taxon>
        <taxon>Roseobacteraceae</taxon>
        <taxon>Jannaschia</taxon>
    </lineage>
</organism>
<dbReference type="Gene3D" id="1.10.10.10">
    <property type="entry name" value="Winged helix-like DNA-binding domain superfamily/Winged helix DNA-binding domain"/>
    <property type="match status" value="1"/>
</dbReference>
<dbReference type="EMBL" id="QGDJ01000001">
    <property type="protein sequence ID" value="PWJ21736.1"/>
    <property type="molecule type" value="Genomic_DNA"/>
</dbReference>
<protein>
    <submittedName>
        <fullName evidence="2 3">Transcriptional regulator</fullName>
    </submittedName>
</protein>
<reference evidence="3 5" key="1">
    <citation type="submission" date="2016-10" db="EMBL/GenBank/DDBJ databases">
        <authorList>
            <person name="Cai Z."/>
        </authorList>
    </citation>
    <scope>NUCLEOTIDE SEQUENCE [LARGE SCALE GENOMIC DNA]</scope>
    <source>
        <strain evidence="3 5">DSM 25227</strain>
    </source>
</reference>
<proteinExistence type="predicted"/>
<dbReference type="Gene3D" id="1.25.40.10">
    <property type="entry name" value="Tetratricopeptide repeat domain"/>
    <property type="match status" value="1"/>
</dbReference>
<evidence type="ECO:0000313" key="2">
    <source>
        <dbReference type="EMBL" id="PWJ21736.1"/>
    </source>
</evidence>
<evidence type="ECO:0000256" key="1">
    <source>
        <dbReference type="SAM" id="MobiDB-lite"/>
    </source>
</evidence>
<dbReference type="Proteomes" id="UP000251571">
    <property type="component" value="Unassembled WGS sequence"/>
</dbReference>
<dbReference type="EMBL" id="UETC01000001">
    <property type="protein sequence ID" value="SSA38014.1"/>
    <property type="molecule type" value="Genomic_DNA"/>
</dbReference>
<dbReference type="InterPro" id="IPR016032">
    <property type="entry name" value="Sig_transdc_resp-reg_C-effctor"/>
</dbReference>
<keyword evidence="4" id="KW-1185">Reference proteome</keyword>
<dbReference type="SUPFAM" id="SSF46894">
    <property type="entry name" value="C-terminal effector domain of the bipartite response regulators"/>
    <property type="match status" value="1"/>
</dbReference>
<dbReference type="InterPro" id="IPR051677">
    <property type="entry name" value="AfsR-DnrI-RedD_regulator"/>
</dbReference>
<accession>A0A2Y9A0T9</accession>
<evidence type="ECO:0000313" key="5">
    <source>
        <dbReference type="Proteomes" id="UP000251571"/>
    </source>
</evidence>
<gene>
    <name evidence="2" type="ORF">BCF38_101144</name>
    <name evidence="3" type="ORF">SAMN05421539_101144</name>
</gene>
<dbReference type="Proteomes" id="UP000245839">
    <property type="component" value="Unassembled WGS sequence"/>
</dbReference>
<dbReference type="SUPFAM" id="SSF48452">
    <property type="entry name" value="TPR-like"/>
    <property type="match status" value="1"/>
</dbReference>
<dbReference type="AlphaFoldDB" id="A0A2Y9A0T9"/>
<dbReference type="GO" id="GO:0006355">
    <property type="term" value="P:regulation of DNA-templated transcription"/>
    <property type="evidence" value="ECO:0007669"/>
    <property type="project" value="InterPro"/>
</dbReference>
<reference evidence="2 4" key="2">
    <citation type="submission" date="2018-03" db="EMBL/GenBank/DDBJ databases">
        <title>Genomic Encyclopedia of Archaeal and Bacterial Type Strains, Phase II (KMG-II): from individual species to whole genera.</title>
        <authorList>
            <person name="Goeker M."/>
        </authorList>
    </citation>
    <scope>NUCLEOTIDE SEQUENCE [LARGE SCALE GENOMIC DNA]</scope>
    <source>
        <strain evidence="2 4">DSM 25227</strain>
    </source>
</reference>
<evidence type="ECO:0000313" key="3">
    <source>
        <dbReference type="EMBL" id="SSA38014.1"/>
    </source>
</evidence>
<name>A0A2Y9A0T9_9RHOB</name>
<dbReference type="PANTHER" id="PTHR35807">
    <property type="entry name" value="TRANSCRIPTIONAL REGULATOR REDD-RELATED"/>
    <property type="match status" value="1"/>
</dbReference>
<dbReference type="InterPro" id="IPR036388">
    <property type="entry name" value="WH-like_DNA-bd_sf"/>
</dbReference>
<dbReference type="InterPro" id="IPR011990">
    <property type="entry name" value="TPR-like_helical_dom_sf"/>
</dbReference>
<feature type="region of interest" description="Disordered" evidence="1">
    <location>
        <begin position="138"/>
        <end position="157"/>
    </location>
</feature>
<sequence>MAKAMSGTVRVTLYARGRFRVLRSDGTDLTPARRKECAILALLAFAPQRTRTREALRGTLWSSRSATQAQASLRRALSNLRKALGPDADLLDTRDALVVSLSQEVRLDRGDAESGADLLETLDHVDPALDDWLREVRAGEDDAPRHPEAPRARPPDRTSVEIVLLPGPGDVDSDYLTATLADHLASRFAAEGVTDIYHAHEPVPPSALRGTRLLRIELAAAVEEDGCWTVHLRALADANRRFIWSGRARMPLDLREIAEGHRLPGFASTAISQISARLRAYRLTDRSGVMALQGAAARLFTGDREQLRLAETELAALSTGDALPLALAWRGFAGLTRSLEFIDRGPIAAEASALAEEAFDLRPDNPLIASLAARVALELEGDVDRAAYLAQAGLRACDRNPYALYAAAQVALISGERAEAHRLAQAGRLCADGLPNAYAWDMEVCLTALGMGDLELAHRSARAAHAQNRAFRPALRYLVALDLIRGDRTAARLHAEKLARHEPGFLISHLTRPDYPLLTLRKTGYAEALVGA</sequence>